<dbReference type="GO" id="GO:0016024">
    <property type="term" value="P:CDP-diacylglycerol biosynthetic process"/>
    <property type="evidence" value="ECO:0007669"/>
    <property type="project" value="UniProtKB-UniPathway"/>
</dbReference>
<evidence type="ECO:0000256" key="14">
    <source>
        <dbReference type="ARBA" id="ARBA00023136"/>
    </source>
</evidence>
<keyword evidence="8" id="KW-0444">Lipid biosynthesis</keyword>
<dbReference type="EMBL" id="VAHF01000003">
    <property type="protein sequence ID" value="TXG67467.1"/>
    <property type="molecule type" value="Genomic_DNA"/>
</dbReference>
<evidence type="ECO:0000256" key="19">
    <source>
        <dbReference type="ARBA" id="ARBA00033406"/>
    </source>
</evidence>
<dbReference type="InterPro" id="IPR036312">
    <property type="entry name" value="Bifun_inhib/LTP/seed_sf"/>
</dbReference>
<comment type="pathway">
    <text evidence="3">Phospholipid metabolism; CDP-diacylglycerol biosynthesis; CDP-diacylglycerol from sn-glycerol 3-phosphate: step 3/3.</text>
</comment>
<dbReference type="AlphaFoldDB" id="A0A5C7IDT4"/>
<evidence type="ECO:0000256" key="17">
    <source>
        <dbReference type="ARBA" id="ARBA00029893"/>
    </source>
</evidence>
<keyword evidence="9" id="KW-0808">Transferase</keyword>
<dbReference type="PANTHER" id="PTHR13773">
    <property type="entry name" value="PHOSPHATIDATE CYTIDYLYLTRANSFERASE"/>
    <property type="match status" value="1"/>
</dbReference>
<evidence type="ECO:0000256" key="6">
    <source>
        <dbReference type="ARBA" id="ARBA00010185"/>
    </source>
</evidence>
<reference evidence="22" key="1">
    <citation type="journal article" date="2019" name="Gigascience">
        <title>De novo genome assembly of the endangered Acer yangbiense, a plant species with extremely small populations endemic to Yunnan Province, China.</title>
        <authorList>
            <person name="Yang J."/>
            <person name="Wariss H.M."/>
            <person name="Tao L."/>
            <person name="Zhang R."/>
            <person name="Yun Q."/>
            <person name="Hollingsworth P."/>
            <person name="Dao Z."/>
            <person name="Luo G."/>
            <person name="Guo H."/>
            <person name="Ma Y."/>
            <person name="Sun W."/>
        </authorList>
    </citation>
    <scope>NUCLEOTIDE SEQUENCE [LARGE SCALE GENOMIC DNA]</scope>
    <source>
        <strain evidence="22">cv. Malutang</strain>
    </source>
</reference>
<dbReference type="GO" id="GO:0005789">
    <property type="term" value="C:endoplasmic reticulum membrane"/>
    <property type="evidence" value="ECO:0007669"/>
    <property type="project" value="TreeGrafter"/>
</dbReference>
<dbReference type="Proteomes" id="UP000323000">
    <property type="component" value="Chromosome 3"/>
</dbReference>
<keyword evidence="11" id="KW-0548">Nucleotidyltransferase</keyword>
<evidence type="ECO:0000256" key="9">
    <source>
        <dbReference type="ARBA" id="ARBA00022679"/>
    </source>
</evidence>
<evidence type="ECO:0000256" key="16">
    <source>
        <dbReference type="ARBA" id="ARBA00023264"/>
    </source>
</evidence>
<evidence type="ECO:0000256" key="4">
    <source>
        <dbReference type="ARBA" id="ARBA00005189"/>
    </source>
</evidence>
<dbReference type="Gene3D" id="1.10.110.10">
    <property type="entry name" value="Plant lipid-transfer and hydrophobic proteins"/>
    <property type="match status" value="1"/>
</dbReference>
<keyword evidence="13" id="KW-0443">Lipid metabolism</keyword>
<dbReference type="UniPathway" id="UPA00557">
    <property type="reaction ID" value="UER00614"/>
</dbReference>
<evidence type="ECO:0000256" key="2">
    <source>
        <dbReference type="ARBA" id="ARBA00004141"/>
    </source>
</evidence>
<evidence type="ECO:0000256" key="11">
    <source>
        <dbReference type="ARBA" id="ARBA00022695"/>
    </source>
</evidence>
<keyword evidence="12 20" id="KW-1133">Transmembrane helix</keyword>
<comment type="similarity">
    <text evidence="6">Belongs to the CDS family.</text>
</comment>
<dbReference type="PRINTS" id="PR00382">
    <property type="entry name" value="LIPIDTRNSFER"/>
</dbReference>
<evidence type="ECO:0000313" key="21">
    <source>
        <dbReference type="EMBL" id="TXG67467.1"/>
    </source>
</evidence>
<feature type="transmembrane region" description="Helical" evidence="20">
    <location>
        <begin position="75"/>
        <end position="93"/>
    </location>
</feature>
<comment type="pathway">
    <text evidence="4">Lipid metabolism.</text>
</comment>
<keyword evidence="15" id="KW-0594">Phospholipid biosynthesis</keyword>
<comment type="subcellular location">
    <subcellularLocation>
        <location evidence="2">Membrane</location>
        <topology evidence="2">Multi-pass membrane protein</topology>
    </subcellularLocation>
</comment>
<evidence type="ECO:0000256" key="8">
    <source>
        <dbReference type="ARBA" id="ARBA00022516"/>
    </source>
</evidence>
<evidence type="ECO:0000256" key="5">
    <source>
        <dbReference type="ARBA" id="ARBA00009748"/>
    </source>
</evidence>
<dbReference type="PANTHER" id="PTHR13773:SF8">
    <property type="entry name" value="PHOSPHATIDATE CYTIDYLYLTRANSFERASE, PHOTORECEPTOR-SPECIFIC"/>
    <property type="match status" value="1"/>
</dbReference>
<dbReference type="Pfam" id="PF01148">
    <property type="entry name" value="CTP_transf_1"/>
    <property type="match status" value="1"/>
</dbReference>
<keyword evidence="14 20" id="KW-0472">Membrane</keyword>
<comment type="catalytic activity">
    <reaction evidence="1">
        <text>a 1,2-diacyl-sn-glycero-3-phosphate + CTP + H(+) = a CDP-1,2-diacyl-sn-glycerol + diphosphate</text>
        <dbReference type="Rhea" id="RHEA:16229"/>
        <dbReference type="ChEBI" id="CHEBI:15378"/>
        <dbReference type="ChEBI" id="CHEBI:33019"/>
        <dbReference type="ChEBI" id="CHEBI:37563"/>
        <dbReference type="ChEBI" id="CHEBI:58332"/>
        <dbReference type="ChEBI" id="CHEBI:58608"/>
        <dbReference type="EC" id="2.7.7.41"/>
    </reaction>
</comment>
<gene>
    <name evidence="21" type="ORF">EZV62_008742</name>
</gene>
<dbReference type="InterPro" id="IPR000528">
    <property type="entry name" value="Plant_nsLTP"/>
</dbReference>
<dbReference type="InterPro" id="IPR016720">
    <property type="entry name" value="PC_Trfase_euk"/>
</dbReference>
<protein>
    <recommendedName>
        <fullName evidence="7">phosphatidate cytidylyltransferase</fullName>
        <ecNumber evidence="7">2.7.7.41</ecNumber>
    </recommendedName>
    <alternativeName>
        <fullName evidence="17">CDP-diacylglycerol synthase</fullName>
    </alternativeName>
    <alternativeName>
        <fullName evidence="18">CDP-diglyceride pyrophosphorylase</fullName>
    </alternativeName>
    <alternativeName>
        <fullName evidence="19">CDP-diglyceride synthase</fullName>
    </alternativeName>
</protein>
<dbReference type="GO" id="GO:0004605">
    <property type="term" value="F:phosphatidate cytidylyltransferase activity"/>
    <property type="evidence" value="ECO:0007669"/>
    <property type="project" value="UniProtKB-EC"/>
</dbReference>
<dbReference type="OrthoDB" id="649864at2759"/>
<keyword evidence="10 20" id="KW-0812">Transmembrane</keyword>
<feature type="transmembrane region" description="Helical" evidence="20">
    <location>
        <begin position="114"/>
        <end position="133"/>
    </location>
</feature>
<keyword evidence="22" id="KW-1185">Reference proteome</keyword>
<evidence type="ECO:0000256" key="1">
    <source>
        <dbReference type="ARBA" id="ARBA00001698"/>
    </source>
</evidence>
<dbReference type="CDD" id="cd01960">
    <property type="entry name" value="nsLTP1"/>
    <property type="match status" value="1"/>
</dbReference>
<evidence type="ECO:0000313" key="22">
    <source>
        <dbReference type="Proteomes" id="UP000323000"/>
    </source>
</evidence>
<evidence type="ECO:0000256" key="3">
    <source>
        <dbReference type="ARBA" id="ARBA00005119"/>
    </source>
</evidence>
<organism evidence="21 22">
    <name type="scientific">Acer yangbiense</name>
    <dbReference type="NCBI Taxonomy" id="1000413"/>
    <lineage>
        <taxon>Eukaryota</taxon>
        <taxon>Viridiplantae</taxon>
        <taxon>Streptophyta</taxon>
        <taxon>Embryophyta</taxon>
        <taxon>Tracheophyta</taxon>
        <taxon>Spermatophyta</taxon>
        <taxon>Magnoliopsida</taxon>
        <taxon>eudicotyledons</taxon>
        <taxon>Gunneridae</taxon>
        <taxon>Pentapetalae</taxon>
        <taxon>rosids</taxon>
        <taxon>malvids</taxon>
        <taxon>Sapindales</taxon>
        <taxon>Sapindaceae</taxon>
        <taxon>Hippocastanoideae</taxon>
        <taxon>Acereae</taxon>
        <taxon>Acer</taxon>
    </lineage>
</organism>
<dbReference type="GO" id="GO:0008289">
    <property type="term" value="F:lipid binding"/>
    <property type="evidence" value="ECO:0007669"/>
    <property type="project" value="InterPro"/>
</dbReference>
<evidence type="ECO:0000256" key="18">
    <source>
        <dbReference type="ARBA" id="ARBA00032396"/>
    </source>
</evidence>
<sequence length="212" mass="23613">MGGIVAPGCCSGLKALYDAIKTDEDVRTACYCIKDGAAKIPGLNDDRVNELPGICGTSNPVKLCPTLDCSNCVDASGHLYIWAMVAVIQIYMAKELFYLLRRAPEGRFLPGSRLLNWHFYFTAVLFVYGRILSQQLVNTVISDKFLHKILSAFIKYQMVICYFLYIASHKLYENVGNASKSGRKSEDSIQQCNWILCAILAINNGAYKSKKD</sequence>
<comment type="similarity">
    <text evidence="5">Belongs to the plant LTP family.</text>
</comment>
<evidence type="ECO:0000256" key="20">
    <source>
        <dbReference type="SAM" id="Phobius"/>
    </source>
</evidence>
<comment type="caution">
    <text evidence="21">The sequence shown here is derived from an EMBL/GenBank/DDBJ whole genome shotgun (WGS) entry which is preliminary data.</text>
</comment>
<feature type="transmembrane region" description="Helical" evidence="20">
    <location>
        <begin position="145"/>
        <end position="165"/>
    </location>
</feature>
<evidence type="ECO:0000256" key="10">
    <source>
        <dbReference type="ARBA" id="ARBA00022692"/>
    </source>
</evidence>
<evidence type="ECO:0000256" key="15">
    <source>
        <dbReference type="ARBA" id="ARBA00023209"/>
    </source>
</evidence>
<dbReference type="EC" id="2.7.7.41" evidence="7"/>
<proteinExistence type="inferred from homology"/>
<dbReference type="GO" id="GO:0006869">
    <property type="term" value="P:lipid transport"/>
    <property type="evidence" value="ECO:0007669"/>
    <property type="project" value="InterPro"/>
</dbReference>
<evidence type="ECO:0000256" key="12">
    <source>
        <dbReference type="ARBA" id="ARBA00022989"/>
    </source>
</evidence>
<accession>A0A5C7IDT4</accession>
<evidence type="ECO:0000256" key="7">
    <source>
        <dbReference type="ARBA" id="ARBA00012487"/>
    </source>
</evidence>
<name>A0A5C7IDT4_9ROSI</name>
<evidence type="ECO:0000256" key="13">
    <source>
        <dbReference type="ARBA" id="ARBA00023098"/>
    </source>
</evidence>
<dbReference type="SUPFAM" id="SSF47699">
    <property type="entry name" value="Bifunctional inhibitor/lipid-transfer protein/seed storage 2S albumin"/>
    <property type="match status" value="1"/>
</dbReference>
<keyword evidence="16" id="KW-1208">Phospholipid metabolism</keyword>